<dbReference type="Proteomes" id="UP000199048">
    <property type="component" value="Unassembled WGS sequence"/>
</dbReference>
<evidence type="ECO:0000313" key="2">
    <source>
        <dbReference type="Proteomes" id="UP000199048"/>
    </source>
</evidence>
<protein>
    <submittedName>
        <fullName evidence="1">Formylmethanofuran dehydrogenase, subunit B</fullName>
    </submittedName>
</protein>
<gene>
    <name evidence="1" type="ORF">SAMN05192568_103116</name>
</gene>
<name>A0A1I4QTD1_9HYPH</name>
<proteinExistence type="predicted"/>
<sequence>MAAWVKGGATDAGTAIEAAVSLLAKARAPVIAGLSADVAAIRAAYDLAGRIGASIDTAGAVGTYAELGALSRVGAMTSTPAEAVGRADAVLVVGAAPWRTPLLKRLSETKPTRGRAAGSDRALLALGAGSDGSKAALATPAEGGLAEAVAELRAYGKVHLAGDTPQAKLVAQLTAAQYGVLLYDPAELGELGVEMLQTFAMELNETTRCFTLAVSGADQDRAVVPVAAWMTGQAPRSGFGRRVPKHDPWRFDVARQVAAGEVDAVIWLAALPVPRPDWLAAVPSVGLVAEAEASFADVVIAVGRPGRDLGGVLWNEQRAALTYWPATAPTDLPSAASVLGALKDRLAEGRAASRSEPAC</sequence>
<dbReference type="OrthoDB" id="7914675at2"/>
<evidence type="ECO:0000313" key="1">
    <source>
        <dbReference type="EMBL" id="SFM42983.1"/>
    </source>
</evidence>
<keyword evidence="2" id="KW-1185">Reference proteome</keyword>
<dbReference type="RefSeq" id="WP_092044587.1">
    <property type="nucleotide sequence ID" value="NZ_FOTK01000031.1"/>
</dbReference>
<organism evidence="1 2">
    <name type="scientific">Methylobacterium pseudosasicola</name>
    <dbReference type="NCBI Taxonomy" id="582667"/>
    <lineage>
        <taxon>Bacteria</taxon>
        <taxon>Pseudomonadati</taxon>
        <taxon>Pseudomonadota</taxon>
        <taxon>Alphaproteobacteria</taxon>
        <taxon>Hyphomicrobiales</taxon>
        <taxon>Methylobacteriaceae</taxon>
        <taxon>Methylobacterium</taxon>
    </lineage>
</organism>
<dbReference type="STRING" id="582667.SAMN05192568_103116"/>
<dbReference type="AlphaFoldDB" id="A0A1I4QTD1"/>
<accession>A0A1I4QTD1</accession>
<dbReference type="EMBL" id="FOTK01000031">
    <property type="protein sequence ID" value="SFM42983.1"/>
    <property type="molecule type" value="Genomic_DNA"/>
</dbReference>
<reference evidence="2" key="1">
    <citation type="submission" date="2016-10" db="EMBL/GenBank/DDBJ databases">
        <authorList>
            <person name="Varghese N."/>
            <person name="Submissions S."/>
        </authorList>
    </citation>
    <scope>NUCLEOTIDE SEQUENCE [LARGE SCALE GENOMIC DNA]</scope>
    <source>
        <strain evidence="2">BL36</strain>
    </source>
</reference>